<dbReference type="AlphaFoldDB" id="A0A486RCV2"/>
<dbReference type="RefSeq" id="WP_023325050.1">
    <property type="nucleotide sequence ID" value="NZ_BIIJ01000013.1"/>
</dbReference>
<reference evidence="1" key="1">
    <citation type="submission" date="2019-03" db="EMBL/GenBank/DDBJ databases">
        <authorList>
            <consortium name="Pathogen Informatics"/>
        </authorList>
    </citation>
    <scope>NUCLEOTIDE SEQUENCE</scope>
    <source>
        <strain evidence="1">5012STDY7626355</strain>
    </source>
</reference>
<sequence length="309" mass="34539">MSNIEKAPLKFCINDEASRSKSLSFIGNVINKLHFSTDPLTIDLSDVKFASAAASVLLFAVINRAYFVLEGKAIPRIIQPKKDDNPEGYRWIVSTGLAKALLANNLDKLNALVAQKRYFQSSVDPEEALATTMQMLKEKALLDIDQETMLMMGINEAMLNVKNHAYETPELQIITEMMGGKRWWQCSWFDPKGDRVVFIICDLGMGIATSYTNEKLDSTTQFVLEQNQVVEALTSGNSRYRKPGRGNGSEDIKRPVAMAKTRHEKLMVFTQSSLYVLDSETKGKDPVMSTLKPSIPGTIIHWTLAPKRG</sequence>
<proteinExistence type="predicted"/>
<dbReference type="EMBL" id="CAAHDC010000001">
    <property type="protein sequence ID" value="VGL99789.1"/>
    <property type="molecule type" value="Genomic_DNA"/>
</dbReference>
<gene>
    <name evidence="1" type="ORF">SAMEA4873556_00009</name>
</gene>
<accession>A0A486RCV2</accession>
<evidence type="ECO:0000313" key="1">
    <source>
        <dbReference type="EMBL" id="VGL99789.1"/>
    </source>
</evidence>
<organism evidence="1">
    <name type="scientific">Klebsiella pneumoniae</name>
    <dbReference type="NCBI Taxonomy" id="573"/>
    <lineage>
        <taxon>Bacteria</taxon>
        <taxon>Pseudomonadati</taxon>
        <taxon>Pseudomonadota</taxon>
        <taxon>Gammaproteobacteria</taxon>
        <taxon>Enterobacterales</taxon>
        <taxon>Enterobacteriaceae</taxon>
        <taxon>Klebsiella/Raoultella group</taxon>
        <taxon>Klebsiella</taxon>
        <taxon>Klebsiella pneumoniae complex</taxon>
    </lineage>
</organism>
<name>A0A486RCV2_KLEPN</name>
<protein>
    <submittedName>
        <fullName evidence="1">Uncharacterized protein</fullName>
    </submittedName>
</protein>